<dbReference type="HOGENOM" id="CLU_721779_0_0_1"/>
<comment type="caution">
    <text evidence="1">The sequence shown here is derived from an EMBL/GenBank/DDBJ whole genome shotgun (WGS) entry which is preliminary data.</text>
</comment>
<dbReference type="OrthoDB" id="3070967at2759"/>
<dbReference type="Proteomes" id="UP000017559">
    <property type="component" value="Unassembled WGS sequence"/>
</dbReference>
<sequence>MLQGNMDFPALTKDLLHLLRQAALNKNIPIDLVPKQLLKQDTAIEQMESEEQIAKFPAVTKLRQPLFLVLAVSPLILLSEIMTTSTNFNQVQMTRAWFHFGNQRPPILTRIEGMLWLELFAMACGNKSSIQALTSFLDKLLPLLPTYLHPHLSDNGVCAVMPIGISYEVTKAYRPPALAFSDQSTFPLLNTNGLETFLQSAGSQSLAEMVQYALSAFSQVSHPQYSLSLSHVPNLLLPSSSTLLLGNVEFNAAETVPTSSGSVYYPSDCMGLDLHEMAFSAPPSDGDFDMAVDGEVDVDVDSKHDIGLNQAEHIDSTRVLRAMSDIDYAEDDSLEQSSTLEDLDAMPTPEKPLALMKNHMGLQLFVPGSTFEVCTSQSHELSV</sequence>
<evidence type="ECO:0000313" key="2">
    <source>
        <dbReference type="Proteomes" id="UP000017559"/>
    </source>
</evidence>
<proteinExistence type="predicted"/>
<accession>V2X482</accession>
<gene>
    <name evidence="1" type="ORF">Moror_12946</name>
</gene>
<name>V2X482_MONRO</name>
<dbReference type="EMBL" id="AWSO01000161">
    <property type="protein sequence ID" value="ESK93953.1"/>
    <property type="molecule type" value="Genomic_DNA"/>
</dbReference>
<keyword evidence="2" id="KW-1185">Reference proteome</keyword>
<protein>
    <submittedName>
        <fullName evidence="1">Uncharacterized protein</fullName>
    </submittedName>
</protein>
<dbReference type="AlphaFoldDB" id="V2X482"/>
<organism evidence="1 2">
    <name type="scientific">Moniliophthora roreri (strain MCA 2997)</name>
    <name type="common">Cocoa frosty pod rot fungus</name>
    <name type="synonym">Crinipellis roreri</name>
    <dbReference type="NCBI Taxonomy" id="1381753"/>
    <lineage>
        <taxon>Eukaryota</taxon>
        <taxon>Fungi</taxon>
        <taxon>Dikarya</taxon>
        <taxon>Basidiomycota</taxon>
        <taxon>Agaricomycotina</taxon>
        <taxon>Agaricomycetes</taxon>
        <taxon>Agaricomycetidae</taxon>
        <taxon>Agaricales</taxon>
        <taxon>Marasmiineae</taxon>
        <taxon>Marasmiaceae</taxon>
        <taxon>Moniliophthora</taxon>
    </lineage>
</organism>
<evidence type="ECO:0000313" key="1">
    <source>
        <dbReference type="EMBL" id="ESK93953.1"/>
    </source>
</evidence>
<reference evidence="1 2" key="1">
    <citation type="journal article" date="2014" name="BMC Genomics">
        <title>Genome and secretome analysis of the hemibiotrophic fungal pathogen, Moniliophthora roreri, which causes frosty pod rot disease of cacao: mechanisms of the biotrophic and necrotrophic phases.</title>
        <authorList>
            <person name="Meinhardt L.W."/>
            <person name="Costa G.G.L."/>
            <person name="Thomazella D.P.T."/>
            <person name="Teixeira P.J.P.L."/>
            <person name="Carazzolle M.F."/>
            <person name="Schuster S.C."/>
            <person name="Carlson J.E."/>
            <person name="Guiltinan M.J."/>
            <person name="Mieczkowski P."/>
            <person name="Farmer A."/>
            <person name="Ramaraj T."/>
            <person name="Crozier J."/>
            <person name="Davis R.E."/>
            <person name="Shao J."/>
            <person name="Melnick R.L."/>
            <person name="Pereira G.A.G."/>
            <person name="Bailey B.A."/>
        </authorList>
    </citation>
    <scope>NUCLEOTIDE SEQUENCE [LARGE SCALE GENOMIC DNA]</scope>
    <source>
        <strain evidence="1 2">MCA 2997</strain>
    </source>
</reference>
<dbReference type="KEGG" id="mrr:Moror_12946"/>